<dbReference type="EMBL" id="FOGG01000052">
    <property type="protein sequence ID" value="SES26658.1"/>
    <property type="molecule type" value="Genomic_DNA"/>
</dbReference>
<proteinExistence type="predicted"/>
<dbReference type="STRING" id="390241.SAMN04488023_15216"/>
<evidence type="ECO:0008006" key="3">
    <source>
        <dbReference type="Google" id="ProtNLM"/>
    </source>
</evidence>
<evidence type="ECO:0000313" key="2">
    <source>
        <dbReference type="Proteomes" id="UP000199572"/>
    </source>
</evidence>
<reference evidence="1 2" key="1">
    <citation type="submission" date="2016-10" db="EMBL/GenBank/DDBJ databases">
        <authorList>
            <person name="de Groot N.N."/>
        </authorList>
    </citation>
    <scope>NUCLEOTIDE SEQUENCE [LARGE SCALE GENOMIC DNA]</scope>
    <source>
        <strain evidence="1 2">DSM 18610</strain>
    </source>
</reference>
<name>A0A1H9VYQ2_9SPHI</name>
<dbReference type="Proteomes" id="UP000199572">
    <property type="component" value="Unassembled WGS sequence"/>
</dbReference>
<organism evidence="1 2">
    <name type="scientific">Pedobacter rhizosphaerae</name>
    <dbReference type="NCBI Taxonomy" id="390241"/>
    <lineage>
        <taxon>Bacteria</taxon>
        <taxon>Pseudomonadati</taxon>
        <taxon>Bacteroidota</taxon>
        <taxon>Sphingobacteriia</taxon>
        <taxon>Sphingobacteriales</taxon>
        <taxon>Sphingobacteriaceae</taxon>
        <taxon>Pedobacter</taxon>
    </lineage>
</organism>
<sequence>MRRYSPYNYGFNNPIRYIDPDGMENKDWIEWRSKSGTKYVTYDAEVKTAEQASKLGYTNVAQVFEAGTGTSSVTGENFSFNGNGTVNDKQGNSIDLNDGTFITKGGTFINKNKSGIEHTANGLQITGDAITGIGLATGQPEIMAVGGAIGKIGLGLEVANNFATEGFNQKTMMENGVKVGIEIAFDGLGDAGVKATRAVAKGTPGSNAVAEAVIQGVATGVSKTTTVFSEEILKKK</sequence>
<accession>A0A1H9VYQ2</accession>
<gene>
    <name evidence="1" type="ORF">SAMN04488023_15216</name>
</gene>
<protein>
    <recommendedName>
        <fullName evidence="3">RHS repeat-associated core domain-containing protein</fullName>
    </recommendedName>
</protein>
<evidence type="ECO:0000313" key="1">
    <source>
        <dbReference type="EMBL" id="SES26658.1"/>
    </source>
</evidence>
<keyword evidence="2" id="KW-1185">Reference proteome</keyword>
<dbReference type="AlphaFoldDB" id="A0A1H9VYQ2"/>